<dbReference type="AlphaFoldDB" id="A0A2N3G4W2"/>
<dbReference type="Gene3D" id="1.20.120.330">
    <property type="entry name" value="Nucleotidyltransferases domain 2"/>
    <property type="match status" value="1"/>
</dbReference>
<dbReference type="SUPFAM" id="SSF81593">
    <property type="entry name" value="Nucleotidyltransferase substrate binding subunit/domain"/>
    <property type="match status" value="1"/>
</dbReference>
<reference evidence="2 3" key="1">
    <citation type="journal article" date="2017" name="ISME J.">
        <title>Potential for microbial H2 and metal transformations associated with novel bacteria and archaea in deep terrestrial subsurface sediments.</title>
        <authorList>
            <person name="Hernsdorf A.W."/>
            <person name="Amano Y."/>
            <person name="Miyakawa K."/>
            <person name="Ise K."/>
            <person name="Suzuki Y."/>
            <person name="Anantharaman K."/>
            <person name="Probst A."/>
            <person name="Burstein D."/>
            <person name="Thomas B.C."/>
            <person name="Banfield J.F."/>
        </authorList>
    </citation>
    <scope>NUCLEOTIDE SEQUENCE [LARGE SCALE GENOMIC DNA]</scope>
    <source>
        <strain evidence="2">HGW-Actinobacteria-3</strain>
    </source>
</reference>
<accession>A0A2N3G4W2</accession>
<proteinExistence type="predicted"/>
<dbReference type="SMART" id="SM00748">
    <property type="entry name" value="HEPN"/>
    <property type="match status" value="1"/>
</dbReference>
<comment type="caution">
    <text evidence="2">The sequence shown here is derived from an EMBL/GenBank/DDBJ whole genome shotgun (WGS) entry which is preliminary data.</text>
</comment>
<evidence type="ECO:0000313" key="2">
    <source>
        <dbReference type="EMBL" id="PKQ27761.1"/>
    </source>
</evidence>
<dbReference type="EMBL" id="PHEX01000056">
    <property type="protein sequence ID" value="PKQ27761.1"/>
    <property type="molecule type" value="Genomic_DNA"/>
</dbReference>
<dbReference type="GO" id="GO:0003677">
    <property type="term" value="F:DNA binding"/>
    <property type="evidence" value="ECO:0007669"/>
    <property type="project" value="UniProtKB-KW"/>
</dbReference>
<organism evidence="2 3">
    <name type="scientific">Candidatus Anoxymicrobium japonicum</name>
    <dbReference type="NCBI Taxonomy" id="2013648"/>
    <lineage>
        <taxon>Bacteria</taxon>
        <taxon>Bacillati</taxon>
        <taxon>Actinomycetota</taxon>
        <taxon>Candidatus Geothermincolia</taxon>
        <taxon>Candidatus Geothermincolales</taxon>
        <taxon>Candidatus Anoxymicrobiaceae</taxon>
        <taxon>Candidatus Anoxymicrobium</taxon>
    </lineage>
</organism>
<protein>
    <submittedName>
        <fullName evidence="2">DNA-binding protein</fullName>
    </submittedName>
</protein>
<evidence type="ECO:0000259" key="1">
    <source>
        <dbReference type="PROSITE" id="PS50910"/>
    </source>
</evidence>
<evidence type="ECO:0000313" key="3">
    <source>
        <dbReference type="Proteomes" id="UP000233654"/>
    </source>
</evidence>
<keyword evidence="2" id="KW-0238">DNA-binding</keyword>
<feature type="domain" description="HEPN" evidence="1">
    <location>
        <begin position="1"/>
        <end position="87"/>
    </location>
</feature>
<sequence>YNELCFHAQQAVEKSIKAVLVHCGVEFSKVHNIDYLMTRLPSEVSVPPEAEEIVSLTSYAVMFRYPGDYEDVTEEEYQWAIQAARAVYVWAEQTIGPSEVEAQ</sequence>
<feature type="non-terminal residue" evidence="2">
    <location>
        <position position="1"/>
    </location>
</feature>
<dbReference type="InterPro" id="IPR007842">
    <property type="entry name" value="HEPN_dom"/>
</dbReference>
<dbReference type="PROSITE" id="PS50910">
    <property type="entry name" value="HEPN"/>
    <property type="match status" value="1"/>
</dbReference>
<dbReference type="Pfam" id="PF05168">
    <property type="entry name" value="HEPN"/>
    <property type="match status" value="1"/>
</dbReference>
<dbReference type="Proteomes" id="UP000233654">
    <property type="component" value="Unassembled WGS sequence"/>
</dbReference>
<gene>
    <name evidence="2" type="ORF">CVT63_06260</name>
</gene>
<name>A0A2N3G4W2_9ACTN</name>